<comment type="caution">
    <text evidence="1">The sequence shown here is derived from an EMBL/GenBank/DDBJ whole genome shotgun (WGS) entry which is preliminary data.</text>
</comment>
<proteinExistence type="predicted"/>
<dbReference type="Proteomes" id="UP000010319">
    <property type="component" value="Unassembled WGS sequence"/>
</dbReference>
<dbReference type="EMBL" id="AALC02000008">
    <property type="protein sequence ID" value="EEQ07717.1"/>
    <property type="molecule type" value="Genomic_DNA"/>
</dbReference>
<keyword evidence="2" id="KW-1185">Reference proteome</keyword>
<protein>
    <submittedName>
        <fullName evidence="1">Uncharacterized protein</fullName>
    </submittedName>
</protein>
<evidence type="ECO:0000313" key="2">
    <source>
        <dbReference type="Proteomes" id="UP000010319"/>
    </source>
</evidence>
<organism evidence="1 2">
    <name type="scientific">Yersinia bercovieri ATCC 43970</name>
    <dbReference type="NCBI Taxonomy" id="349968"/>
    <lineage>
        <taxon>Bacteria</taxon>
        <taxon>Pseudomonadati</taxon>
        <taxon>Pseudomonadota</taxon>
        <taxon>Gammaproteobacteria</taxon>
        <taxon>Enterobacterales</taxon>
        <taxon>Yersiniaceae</taxon>
        <taxon>Yersinia</taxon>
    </lineage>
</organism>
<name>A0ABM9Y1Z2_YERBE</name>
<accession>A0ABM9Y1Z2</accession>
<gene>
    <name evidence="1" type="ORF">yberc0001_32820</name>
</gene>
<reference evidence="1" key="1">
    <citation type="submission" date="2008-12" db="EMBL/GenBank/DDBJ databases">
        <title>Annotation of the Yersinia bercovieri ATCC 43970 genome.</title>
        <authorList>
            <person name="Read T.D."/>
            <person name="Akmal A."/>
            <person name="Bishop-Lilly K."/>
            <person name="Chen P.E."/>
            <person name="Cook C."/>
            <person name="Kiley M.P."/>
            <person name="Lentz S."/>
            <person name="Mateczun A."/>
            <person name="Nagarajan N."/>
            <person name="Nolan N."/>
            <person name="Osborne B.I."/>
            <person name="Pop M."/>
            <person name="Sozhamannan S."/>
            <person name="Stewart A.C."/>
            <person name="Sulakvelidze A."/>
            <person name="Thomason B."/>
            <person name="Willner K."/>
            <person name="Zwick M.E."/>
        </authorList>
    </citation>
    <scope>NUCLEOTIDE SEQUENCE [LARGE SCALE GENOMIC DNA]</scope>
    <source>
        <strain evidence="1">ATCC 43970</strain>
    </source>
</reference>
<evidence type="ECO:0000313" key="1">
    <source>
        <dbReference type="EMBL" id="EEQ07717.1"/>
    </source>
</evidence>
<sequence length="48" mass="5765">MLRFEAQCSPLTLWGFFYDRLIEPIILFLYNELLPYINLSVLLDVTNR</sequence>